<keyword evidence="1" id="KW-0732">Signal</keyword>
<accession>A0AAN7BG62</accession>
<comment type="caution">
    <text evidence="2">The sequence shown here is derived from an EMBL/GenBank/DDBJ whole genome shotgun (WGS) entry which is preliminary data.</text>
</comment>
<feature type="chain" id="PRO_5042940426" evidence="1">
    <location>
        <begin position="25"/>
        <end position="115"/>
    </location>
</feature>
<evidence type="ECO:0000313" key="3">
    <source>
        <dbReference type="Proteomes" id="UP001301769"/>
    </source>
</evidence>
<name>A0AAN7BG62_9PEZI</name>
<dbReference type="AlphaFoldDB" id="A0AAN7BG62"/>
<organism evidence="2 3">
    <name type="scientific">Rhypophila decipiens</name>
    <dbReference type="NCBI Taxonomy" id="261697"/>
    <lineage>
        <taxon>Eukaryota</taxon>
        <taxon>Fungi</taxon>
        <taxon>Dikarya</taxon>
        <taxon>Ascomycota</taxon>
        <taxon>Pezizomycotina</taxon>
        <taxon>Sordariomycetes</taxon>
        <taxon>Sordariomycetidae</taxon>
        <taxon>Sordariales</taxon>
        <taxon>Naviculisporaceae</taxon>
        <taxon>Rhypophila</taxon>
    </lineage>
</organism>
<dbReference type="Proteomes" id="UP001301769">
    <property type="component" value="Unassembled WGS sequence"/>
</dbReference>
<feature type="signal peptide" evidence="1">
    <location>
        <begin position="1"/>
        <end position="24"/>
    </location>
</feature>
<reference evidence="2" key="1">
    <citation type="journal article" date="2023" name="Mol. Phylogenet. Evol.">
        <title>Genome-scale phylogeny and comparative genomics of the fungal order Sordariales.</title>
        <authorList>
            <person name="Hensen N."/>
            <person name="Bonometti L."/>
            <person name="Westerberg I."/>
            <person name="Brannstrom I.O."/>
            <person name="Guillou S."/>
            <person name="Cros-Aarteil S."/>
            <person name="Calhoun S."/>
            <person name="Haridas S."/>
            <person name="Kuo A."/>
            <person name="Mondo S."/>
            <person name="Pangilinan J."/>
            <person name="Riley R."/>
            <person name="LaButti K."/>
            <person name="Andreopoulos B."/>
            <person name="Lipzen A."/>
            <person name="Chen C."/>
            <person name="Yan M."/>
            <person name="Daum C."/>
            <person name="Ng V."/>
            <person name="Clum A."/>
            <person name="Steindorff A."/>
            <person name="Ohm R.A."/>
            <person name="Martin F."/>
            <person name="Silar P."/>
            <person name="Natvig D.O."/>
            <person name="Lalanne C."/>
            <person name="Gautier V."/>
            <person name="Ament-Velasquez S.L."/>
            <person name="Kruys A."/>
            <person name="Hutchinson M.I."/>
            <person name="Powell A.J."/>
            <person name="Barry K."/>
            <person name="Miller A.N."/>
            <person name="Grigoriev I.V."/>
            <person name="Debuchy R."/>
            <person name="Gladieux P."/>
            <person name="Hiltunen Thoren M."/>
            <person name="Johannesson H."/>
        </authorList>
    </citation>
    <scope>NUCLEOTIDE SEQUENCE</scope>
    <source>
        <strain evidence="2">PSN293</strain>
    </source>
</reference>
<protein>
    <submittedName>
        <fullName evidence="2">Uncharacterized protein</fullName>
    </submittedName>
</protein>
<reference evidence="2" key="2">
    <citation type="submission" date="2023-05" db="EMBL/GenBank/DDBJ databases">
        <authorList>
            <consortium name="Lawrence Berkeley National Laboratory"/>
            <person name="Steindorff A."/>
            <person name="Hensen N."/>
            <person name="Bonometti L."/>
            <person name="Westerberg I."/>
            <person name="Brannstrom I.O."/>
            <person name="Guillou S."/>
            <person name="Cros-Aarteil S."/>
            <person name="Calhoun S."/>
            <person name="Haridas S."/>
            <person name="Kuo A."/>
            <person name="Mondo S."/>
            <person name="Pangilinan J."/>
            <person name="Riley R."/>
            <person name="Labutti K."/>
            <person name="Andreopoulos B."/>
            <person name="Lipzen A."/>
            <person name="Chen C."/>
            <person name="Yanf M."/>
            <person name="Daum C."/>
            <person name="Ng V."/>
            <person name="Clum A."/>
            <person name="Ohm R."/>
            <person name="Martin F."/>
            <person name="Silar P."/>
            <person name="Natvig D."/>
            <person name="Lalanne C."/>
            <person name="Gautier V."/>
            <person name="Ament-Velasquez S.L."/>
            <person name="Kruys A."/>
            <person name="Hutchinson M.I."/>
            <person name="Powell A.J."/>
            <person name="Barry K."/>
            <person name="Miller A.N."/>
            <person name="Grigoriev I.V."/>
            <person name="Debuchy R."/>
            <person name="Gladieux P."/>
            <person name="Thoren M.H."/>
            <person name="Johannesson H."/>
        </authorList>
    </citation>
    <scope>NUCLEOTIDE SEQUENCE</scope>
    <source>
        <strain evidence="2">PSN293</strain>
    </source>
</reference>
<keyword evidence="3" id="KW-1185">Reference proteome</keyword>
<dbReference type="EMBL" id="MU858045">
    <property type="protein sequence ID" value="KAK4220345.1"/>
    <property type="molecule type" value="Genomic_DNA"/>
</dbReference>
<evidence type="ECO:0000313" key="2">
    <source>
        <dbReference type="EMBL" id="KAK4220345.1"/>
    </source>
</evidence>
<evidence type="ECO:0000256" key="1">
    <source>
        <dbReference type="SAM" id="SignalP"/>
    </source>
</evidence>
<gene>
    <name evidence="2" type="ORF">QBC37DRAFT_394121</name>
</gene>
<sequence length="115" mass="12747">MNIKHLLLATTTTMLCFFSPPSQACKCGDATYSPYTEACCKVASGNFTKDNDCDSSTLQHRSLFASCCWQGYRLVSDCSCSPGCIGEFEINPKRLARGLETLSQDEIRHILETYV</sequence>
<proteinExistence type="predicted"/>